<keyword evidence="4" id="KW-0408">Iron</keyword>
<protein>
    <submittedName>
        <fullName evidence="5">Uncharacterized protein</fullName>
    </submittedName>
</protein>
<dbReference type="GO" id="GO:0016712">
    <property type="term" value="F:oxidoreductase activity, acting on paired donors, with incorporation or reduction of molecular oxygen, reduced flavin or flavoprotein as one donor, and incorporation of one atom of oxygen"/>
    <property type="evidence" value="ECO:0007669"/>
    <property type="project" value="TreeGrafter"/>
</dbReference>
<dbReference type="HOGENOM" id="CLU_001570_22_1_1"/>
<comment type="similarity">
    <text evidence="2">Belongs to the cytochrome P450 family.</text>
</comment>
<reference evidence="5" key="2">
    <citation type="submission" date="2025-09" db="UniProtKB">
        <authorList>
            <consortium name="Ensembl"/>
        </authorList>
    </citation>
    <scope>IDENTIFICATION</scope>
</reference>
<dbReference type="Ensembl" id="ENSPMAT00000000998.1">
    <property type="protein sequence ID" value="ENSPMAP00000000994.1"/>
    <property type="gene ID" value="ENSPMAG00000000906.1"/>
</dbReference>
<comment type="cofactor">
    <cofactor evidence="1">
        <name>heme</name>
        <dbReference type="ChEBI" id="CHEBI:30413"/>
    </cofactor>
</comment>
<evidence type="ECO:0000256" key="4">
    <source>
        <dbReference type="ARBA" id="ARBA00023004"/>
    </source>
</evidence>
<dbReference type="Gene3D" id="1.10.630.10">
    <property type="entry name" value="Cytochrome P450"/>
    <property type="match status" value="1"/>
</dbReference>
<reference evidence="5" key="1">
    <citation type="submission" date="2025-08" db="UniProtKB">
        <authorList>
            <consortium name="Ensembl"/>
        </authorList>
    </citation>
    <scope>IDENTIFICATION</scope>
</reference>
<dbReference type="GO" id="GO:0005789">
    <property type="term" value="C:endoplasmic reticulum membrane"/>
    <property type="evidence" value="ECO:0007669"/>
    <property type="project" value="UniProtKB-SubCell"/>
</dbReference>
<dbReference type="GO" id="GO:0020037">
    <property type="term" value="F:heme binding"/>
    <property type="evidence" value="ECO:0007669"/>
    <property type="project" value="InterPro"/>
</dbReference>
<dbReference type="InterPro" id="IPR002401">
    <property type="entry name" value="Cyt_P450_E_grp-I"/>
</dbReference>
<accession>S4R714</accession>
<dbReference type="GeneTree" id="ENSGT00940000155736"/>
<dbReference type="STRING" id="7757.ENSPMAP00000000994"/>
<dbReference type="AlphaFoldDB" id="S4R714"/>
<evidence type="ECO:0000256" key="1">
    <source>
        <dbReference type="ARBA" id="ARBA00001971"/>
    </source>
</evidence>
<keyword evidence="3" id="KW-0479">Metal-binding</keyword>
<dbReference type="GO" id="GO:0006082">
    <property type="term" value="P:organic acid metabolic process"/>
    <property type="evidence" value="ECO:0007669"/>
    <property type="project" value="TreeGrafter"/>
</dbReference>
<dbReference type="PRINTS" id="PR00463">
    <property type="entry name" value="EP450I"/>
</dbReference>
<sequence>MLMLLSGYKLALGAGLSLAVALVVRAMIMAKWGPATPGPAPPGPRGVPLLGTALSLDFNSMIGSFAGVRQLAKKYGNVFQVKSVGQSVVVLHGYETIREALVGHAELFEDRPVMPMFEHMLEGHGMATAVRQPWKSKLVVHQGHSHGTASHSHDTLLFHGCLCCVSGAPWDPKTMISCAVSNVICSLSFGKRFTYEDKEFIKLVALLSENVRLLASPVSQINNIFTFLRHLPGPHTRLFENVRRLKAFLSSFIEVHRNAPEQDEPQDFIAAFLARQRKEAGNPDTYFTDKALLVVTLNLFFAGTETTSTTL</sequence>
<evidence type="ECO:0000256" key="3">
    <source>
        <dbReference type="ARBA" id="ARBA00022723"/>
    </source>
</evidence>
<dbReference type="OMA" id="HANLYNI"/>
<dbReference type="PANTHER" id="PTHR24300:SF48">
    <property type="entry name" value="VITAMIN D 25-HYDROXYLASE"/>
    <property type="match status" value="1"/>
</dbReference>
<dbReference type="InterPro" id="IPR050182">
    <property type="entry name" value="Cytochrome_P450_fam2"/>
</dbReference>
<evidence type="ECO:0000256" key="2">
    <source>
        <dbReference type="ARBA" id="ARBA00010617"/>
    </source>
</evidence>
<dbReference type="GO" id="GO:0006805">
    <property type="term" value="P:xenobiotic metabolic process"/>
    <property type="evidence" value="ECO:0007669"/>
    <property type="project" value="TreeGrafter"/>
</dbReference>
<name>S4R714_PETMA</name>
<dbReference type="GO" id="GO:0005506">
    <property type="term" value="F:iron ion binding"/>
    <property type="evidence" value="ECO:0007669"/>
    <property type="project" value="InterPro"/>
</dbReference>
<organism evidence="5">
    <name type="scientific">Petromyzon marinus</name>
    <name type="common">Sea lamprey</name>
    <dbReference type="NCBI Taxonomy" id="7757"/>
    <lineage>
        <taxon>Eukaryota</taxon>
        <taxon>Metazoa</taxon>
        <taxon>Chordata</taxon>
        <taxon>Craniata</taxon>
        <taxon>Vertebrata</taxon>
        <taxon>Cyclostomata</taxon>
        <taxon>Hyperoartia</taxon>
        <taxon>Petromyzontiformes</taxon>
        <taxon>Petromyzontidae</taxon>
        <taxon>Petromyzon</taxon>
    </lineage>
</organism>
<proteinExistence type="inferred from homology"/>
<dbReference type="PANTHER" id="PTHR24300">
    <property type="entry name" value="CYTOCHROME P450 508A4-RELATED"/>
    <property type="match status" value="1"/>
</dbReference>
<dbReference type="InterPro" id="IPR001128">
    <property type="entry name" value="Cyt_P450"/>
</dbReference>
<dbReference type="SUPFAM" id="SSF48264">
    <property type="entry name" value="Cytochrome P450"/>
    <property type="match status" value="1"/>
</dbReference>
<dbReference type="InterPro" id="IPR036396">
    <property type="entry name" value="Cyt_P450_sf"/>
</dbReference>
<dbReference type="Pfam" id="PF00067">
    <property type="entry name" value="p450"/>
    <property type="match status" value="1"/>
</dbReference>
<evidence type="ECO:0000313" key="5">
    <source>
        <dbReference type="Ensembl" id="ENSPMAP00000000994.1"/>
    </source>
</evidence>